<dbReference type="AlphaFoldDB" id="A0A9D3YL97"/>
<dbReference type="Proteomes" id="UP000828390">
    <property type="component" value="Unassembled WGS sequence"/>
</dbReference>
<evidence type="ECO:0000313" key="2">
    <source>
        <dbReference type="Proteomes" id="UP000828390"/>
    </source>
</evidence>
<reference evidence="1" key="2">
    <citation type="submission" date="2020-11" db="EMBL/GenBank/DDBJ databases">
        <authorList>
            <person name="McCartney M.A."/>
            <person name="Auch B."/>
            <person name="Kono T."/>
            <person name="Mallez S."/>
            <person name="Becker A."/>
            <person name="Gohl D.M."/>
            <person name="Silverstein K.A.T."/>
            <person name="Koren S."/>
            <person name="Bechman K.B."/>
            <person name="Herman A."/>
            <person name="Abrahante J.E."/>
            <person name="Garbe J."/>
        </authorList>
    </citation>
    <scope>NUCLEOTIDE SEQUENCE</scope>
    <source>
        <strain evidence="1">Duluth1</strain>
        <tissue evidence="1">Whole animal</tissue>
    </source>
</reference>
<dbReference type="EMBL" id="JAIWYP010000015">
    <property type="protein sequence ID" value="KAH3700258.1"/>
    <property type="molecule type" value="Genomic_DNA"/>
</dbReference>
<evidence type="ECO:0000313" key="1">
    <source>
        <dbReference type="EMBL" id="KAH3700258.1"/>
    </source>
</evidence>
<sequence>MLPSCDHVEANSLSGFRQFPTPVLIFFSFYCCIQHAAADDDVRRGEYTDNSPPYNNGSRIKCARGATDNHLSKKKECI</sequence>
<accession>A0A9D3YL97</accession>
<keyword evidence="2" id="KW-1185">Reference proteome</keyword>
<protein>
    <submittedName>
        <fullName evidence="1">Uncharacterized protein</fullName>
    </submittedName>
</protein>
<proteinExistence type="predicted"/>
<name>A0A9D3YL97_DREPO</name>
<reference evidence="1" key="1">
    <citation type="journal article" date="2019" name="bioRxiv">
        <title>The Genome of the Zebra Mussel, Dreissena polymorpha: A Resource for Invasive Species Research.</title>
        <authorList>
            <person name="McCartney M.A."/>
            <person name="Auch B."/>
            <person name="Kono T."/>
            <person name="Mallez S."/>
            <person name="Zhang Y."/>
            <person name="Obille A."/>
            <person name="Becker A."/>
            <person name="Abrahante J.E."/>
            <person name="Garbe J."/>
            <person name="Badalamenti J.P."/>
            <person name="Herman A."/>
            <person name="Mangelson H."/>
            <person name="Liachko I."/>
            <person name="Sullivan S."/>
            <person name="Sone E.D."/>
            <person name="Koren S."/>
            <person name="Silverstein K.A.T."/>
            <person name="Beckman K.B."/>
            <person name="Gohl D.M."/>
        </authorList>
    </citation>
    <scope>NUCLEOTIDE SEQUENCE</scope>
    <source>
        <strain evidence="1">Duluth1</strain>
        <tissue evidence="1">Whole animal</tissue>
    </source>
</reference>
<comment type="caution">
    <text evidence="1">The sequence shown here is derived from an EMBL/GenBank/DDBJ whole genome shotgun (WGS) entry which is preliminary data.</text>
</comment>
<gene>
    <name evidence="1" type="ORF">DPMN_075231</name>
</gene>
<organism evidence="1 2">
    <name type="scientific">Dreissena polymorpha</name>
    <name type="common">Zebra mussel</name>
    <name type="synonym">Mytilus polymorpha</name>
    <dbReference type="NCBI Taxonomy" id="45954"/>
    <lineage>
        <taxon>Eukaryota</taxon>
        <taxon>Metazoa</taxon>
        <taxon>Spiralia</taxon>
        <taxon>Lophotrochozoa</taxon>
        <taxon>Mollusca</taxon>
        <taxon>Bivalvia</taxon>
        <taxon>Autobranchia</taxon>
        <taxon>Heteroconchia</taxon>
        <taxon>Euheterodonta</taxon>
        <taxon>Imparidentia</taxon>
        <taxon>Neoheterodontei</taxon>
        <taxon>Myida</taxon>
        <taxon>Dreissenoidea</taxon>
        <taxon>Dreissenidae</taxon>
        <taxon>Dreissena</taxon>
    </lineage>
</organism>